<evidence type="ECO:0000313" key="2">
    <source>
        <dbReference type="Proteomes" id="UP001208567"/>
    </source>
</evidence>
<sequence length="43" mass="4822">MYEILITAALVGFSVYIIFSRFRSKSAGSCSCGNCKESRRKIK</sequence>
<gene>
    <name evidence="1" type="ORF">bsdE14_05550</name>
</gene>
<protein>
    <recommendedName>
        <fullName evidence="3">FeoB-associated Cys-rich membrane protein</fullName>
    </recommendedName>
</protein>
<organism evidence="1 2">
    <name type="scientific">Clostridium omnivorum</name>
    <dbReference type="NCBI Taxonomy" id="1604902"/>
    <lineage>
        <taxon>Bacteria</taxon>
        <taxon>Bacillati</taxon>
        <taxon>Bacillota</taxon>
        <taxon>Clostridia</taxon>
        <taxon>Eubacteriales</taxon>
        <taxon>Clostridiaceae</taxon>
        <taxon>Clostridium</taxon>
    </lineage>
</organism>
<name>A0ABQ5N1Q5_9CLOT</name>
<dbReference type="Pfam" id="PF12669">
    <property type="entry name" value="FeoB_associated"/>
    <property type="match status" value="1"/>
</dbReference>
<comment type="caution">
    <text evidence="1">The sequence shown here is derived from an EMBL/GenBank/DDBJ whole genome shotgun (WGS) entry which is preliminary data.</text>
</comment>
<dbReference type="EMBL" id="BRXR01000001">
    <property type="protein sequence ID" value="GLC29145.1"/>
    <property type="molecule type" value="Genomic_DNA"/>
</dbReference>
<evidence type="ECO:0000313" key="1">
    <source>
        <dbReference type="EMBL" id="GLC29145.1"/>
    </source>
</evidence>
<reference evidence="1 2" key="1">
    <citation type="journal article" date="2024" name="Int. J. Syst. Evol. Microbiol.">
        <title>Clostridium omnivorum sp. nov., isolated from anoxic soil under the treatment of reductive soil disinfestation.</title>
        <authorList>
            <person name="Ueki A."/>
            <person name="Tonouchi A."/>
            <person name="Kaku N."/>
            <person name="Honma S."/>
            <person name="Ueki K."/>
        </authorList>
    </citation>
    <scope>NUCLEOTIDE SEQUENCE [LARGE SCALE GENOMIC DNA]</scope>
    <source>
        <strain evidence="1 2">E14</strain>
    </source>
</reference>
<accession>A0ABQ5N1Q5</accession>
<keyword evidence="2" id="KW-1185">Reference proteome</keyword>
<proteinExistence type="predicted"/>
<dbReference type="RefSeq" id="WP_264848431.1">
    <property type="nucleotide sequence ID" value="NZ_BRXR01000001.1"/>
</dbReference>
<dbReference type="Proteomes" id="UP001208567">
    <property type="component" value="Unassembled WGS sequence"/>
</dbReference>
<evidence type="ECO:0008006" key="3">
    <source>
        <dbReference type="Google" id="ProtNLM"/>
    </source>
</evidence>